<keyword evidence="5" id="KW-0808">Transferase</keyword>
<accession>A0A5C6CD53</accession>
<evidence type="ECO:0000313" key="13">
    <source>
        <dbReference type="Proteomes" id="UP000318437"/>
    </source>
</evidence>
<evidence type="ECO:0000256" key="6">
    <source>
        <dbReference type="ARBA" id="ARBA00022723"/>
    </source>
</evidence>
<keyword evidence="4" id="KW-0285">Flavoprotein</keyword>
<evidence type="ECO:0000256" key="7">
    <source>
        <dbReference type="ARBA" id="ARBA00022827"/>
    </source>
</evidence>
<evidence type="ECO:0000256" key="11">
    <source>
        <dbReference type="SAM" id="MobiDB-lite"/>
    </source>
</evidence>
<dbReference type="PANTHER" id="PTHR30040:SF2">
    <property type="entry name" value="FAD:PROTEIN FMN TRANSFERASE"/>
    <property type="match status" value="1"/>
</dbReference>
<dbReference type="GO" id="GO:0046872">
    <property type="term" value="F:metal ion binding"/>
    <property type="evidence" value="ECO:0007669"/>
    <property type="project" value="UniProtKB-KW"/>
</dbReference>
<name>A0A5C6CD53_9BACT</name>
<comment type="caution">
    <text evidence="12">The sequence shown here is derived from an EMBL/GenBank/DDBJ whole genome shotgun (WGS) entry which is preliminary data.</text>
</comment>
<proteinExistence type="predicted"/>
<keyword evidence="7" id="KW-0274">FAD</keyword>
<comment type="catalytic activity">
    <reaction evidence="10">
        <text>L-threonyl-[protein] + FAD = FMN-L-threonyl-[protein] + AMP + H(+)</text>
        <dbReference type="Rhea" id="RHEA:36847"/>
        <dbReference type="Rhea" id="RHEA-COMP:11060"/>
        <dbReference type="Rhea" id="RHEA-COMP:11061"/>
        <dbReference type="ChEBI" id="CHEBI:15378"/>
        <dbReference type="ChEBI" id="CHEBI:30013"/>
        <dbReference type="ChEBI" id="CHEBI:57692"/>
        <dbReference type="ChEBI" id="CHEBI:74257"/>
        <dbReference type="ChEBI" id="CHEBI:456215"/>
        <dbReference type="EC" id="2.7.1.180"/>
    </reaction>
</comment>
<evidence type="ECO:0000256" key="5">
    <source>
        <dbReference type="ARBA" id="ARBA00022679"/>
    </source>
</evidence>
<evidence type="ECO:0000256" key="4">
    <source>
        <dbReference type="ARBA" id="ARBA00022630"/>
    </source>
</evidence>
<evidence type="ECO:0000256" key="10">
    <source>
        <dbReference type="ARBA" id="ARBA00048540"/>
    </source>
</evidence>
<dbReference type="PANTHER" id="PTHR30040">
    <property type="entry name" value="THIAMINE BIOSYNTHESIS LIPOPROTEIN APBE"/>
    <property type="match status" value="1"/>
</dbReference>
<feature type="region of interest" description="Disordered" evidence="11">
    <location>
        <begin position="386"/>
        <end position="413"/>
    </location>
</feature>
<sequence>MWVDLGSRKPALYRGHGPNFANHQCQVCRLTLAFWFGHGEDMRSVQPIWILVFFEACFPMSGCDRWPAVRAEEVRSQGNSAIAAVQGSTDAGEESQLVRVRVSQFHMGMMVHLTLWAPSVEEGQLAAAAAFDRIRQINQMMSDFEPGSELSRLSGHAGMGSVAVSPELFEVLQFARRLAELTDGLYDPTLGPVVRLWRKARESGQPPHATLLEKTRQLVDYQALLLDSNQQTAELMRPGMQLDLGSIAKGYAGDAALRILREQGIRSAAFEAGGDKVFGDPPPGEKGWMVETPQPEAKPMQLANCAVSISGDTAQFIQMNGRHISHVIDPNTGLGVSSRRMCITVAPRGLLSDPLATIGTILPQATYHALLKEHFPEVRSTIFPGTGDNFIEKPRIPSPTGPPQLHESRPKGR</sequence>
<evidence type="ECO:0000256" key="2">
    <source>
        <dbReference type="ARBA" id="ARBA00011955"/>
    </source>
</evidence>
<protein>
    <recommendedName>
        <fullName evidence="3">FAD:protein FMN transferase</fullName>
        <ecNumber evidence="2">2.7.1.180</ecNumber>
    </recommendedName>
    <alternativeName>
        <fullName evidence="9">Flavin transferase</fullName>
    </alternativeName>
</protein>
<comment type="cofactor">
    <cofactor evidence="1">
        <name>Mg(2+)</name>
        <dbReference type="ChEBI" id="CHEBI:18420"/>
    </cofactor>
</comment>
<evidence type="ECO:0000256" key="8">
    <source>
        <dbReference type="ARBA" id="ARBA00022842"/>
    </source>
</evidence>
<evidence type="ECO:0000256" key="9">
    <source>
        <dbReference type="ARBA" id="ARBA00031306"/>
    </source>
</evidence>
<dbReference type="OrthoDB" id="9778595at2"/>
<dbReference type="Proteomes" id="UP000318437">
    <property type="component" value="Unassembled WGS sequence"/>
</dbReference>
<organism evidence="12 13">
    <name type="scientific">Bythopirellula polymerisocia</name>
    <dbReference type="NCBI Taxonomy" id="2528003"/>
    <lineage>
        <taxon>Bacteria</taxon>
        <taxon>Pseudomonadati</taxon>
        <taxon>Planctomycetota</taxon>
        <taxon>Planctomycetia</taxon>
        <taxon>Pirellulales</taxon>
        <taxon>Lacipirellulaceae</taxon>
        <taxon>Bythopirellula</taxon>
    </lineage>
</organism>
<dbReference type="EC" id="2.7.1.180" evidence="2"/>
<keyword evidence="12" id="KW-0449">Lipoprotein</keyword>
<dbReference type="InterPro" id="IPR024932">
    <property type="entry name" value="ApbE"/>
</dbReference>
<reference evidence="12 13" key="1">
    <citation type="submission" date="2019-02" db="EMBL/GenBank/DDBJ databases">
        <title>Deep-cultivation of Planctomycetes and their phenomic and genomic characterization uncovers novel biology.</title>
        <authorList>
            <person name="Wiegand S."/>
            <person name="Jogler M."/>
            <person name="Boedeker C."/>
            <person name="Pinto D."/>
            <person name="Vollmers J."/>
            <person name="Rivas-Marin E."/>
            <person name="Kohn T."/>
            <person name="Peeters S.H."/>
            <person name="Heuer A."/>
            <person name="Rast P."/>
            <person name="Oberbeckmann S."/>
            <person name="Bunk B."/>
            <person name="Jeske O."/>
            <person name="Meyerdierks A."/>
            <person name="Storesund J.E."/>
            <person name="Kallscheuer N."/>
            <person name="Luecker S."/>
            <person name="Lage O.M."/>
            <person name="Pohl T."/>
            <person name="Merkel B.J."/>
            <person name="Hornburger P."/>
            <person name="Mueller R.-W."/>
            <person name="Bruemmer F."/>
            <person name="Labrenz M."/>
            <person name="Spormann A.M."/>
            <person name="Op Den Camp H."/>
            <person name="Overmann J."/>
            <person name="Amann R."/>
            <person name="Jetten M.S.M."/>
            <person name="Mascher T."/>
            <person name="Medema M.H."/>
            <person name="Devos D.P."/>
            <person name="Kaster A.-K."/>
            <person name="Ovreas L."/>
            <person name="Rohde M."/>
            <person name="Galperin M.Y."/>
            <person name="Jogler C."/>
        </authorList>
    </citation>
    <scope>NUCLEOTIDE SEQUENCE [LARGE SCALE GENOMIC DNA]</scope>
    <source>
        <strain evidence="12 13">Pla144</strain>
    </source>
</reference>
<keyword evidence="13" id="KW-1185">Reference proteome</keyword>
<keyword evidence="6" id="KW-0479">Metal-binding</keyword>
<dbReference type="InterPro" id="IPR003374">
    <property type="entry name" value="ApbE-like_sf"/>
</dbReference>
<gene>
    <name evidence="12" type="primary">apbE_2</name>
    <name evidence="12" type="ORF">Pla144_46250</name>
</gene>
<dbReference type="AlphaFoldDB" id="A0A5C6CD53"/>
<evidence type="ECO:0000313" key="12">
    <source>
        <dbReference type="EMBL" id="TWU21404.1"/>
    </source>
</evidence>
<dbReference type="SUPFAM" id="SSF143631">
    <property type="entry name" value="ApbE-like"/>
    <property type="match status" value="1"/>
</dbReference>
<evidence type="ECO:0000256" key="1">
    <source>
        <dbReference type="ARBA" id="ARBA00001946"/>
    </source>
</evidence>
<dbReference type="GO" id="GO:0016740">
    <property type="term" value="F:transferase activity"/>
    <property type="evidence" value="ECO:0007669"/>
    <property type="project" value="UniProtKB-KW"/>
</dbReference>
<keyword evidence="8" id="KW-0460">Magnesium</keyword>
<evidence type="ECO:0000256" key="3">
    <source>
        <dbReference type="ARBA" id="ARBA00016337"/>
    </source>
</evidence>
<dbReference type="Gene3D" id="3.10.520.10">
    <property type="entry name" value="ApbE-like domains"/>
    <property type="match status" value="1"/>
</dbReference>
<dbReference type="Pfam" id="PF02424">
    <property type="entry name" value="ApbE"/>
    <property type="match status" value="1"/>
</dbReference>
<dbReference type="EMBL" id="SJPS01000010">
    <property type="protein sequence ID" value="TWU21404.1"/>
    <property type="molecule type" value="Genomic_DNA"/>
</dbReference>